<evidence type="ECO:0000256" key="6">
    <source>
        <dbReference type="SAM" id="Phobius"/>
    </source>
</evidence>
<feature type="transmembrane region" description="Helical" evidence="6">
    <location>
        <begin position="12"/>
        <end position="32"/>
    </location>
</feature>
<accession>A0A4S1CAI7</accession>
<evidence type="ECO:0000256" key="4">
    <source>
        <dbReference type="PROSITE-ProRule" id="PRU00284"/>
    </source>
</evidence>
<dbReference type="CDD" id="cd19411">
    <property type="entry name" value="MCP2201-like_sensor"/>
    <property type="match status" value="1"/>
</dbReference>
<keyword evidence="2 4" id="KW-0807">Transducer</keyword>
<feature type="transmembrane region" description="Helical" evidence="6">
    <location>
        <begin position="193"/>
        <end position="211"/>
    </location>
</feature>
<dbReference type="AlphaFoldDB" id="A0A4S1CAI7"/>
<dbReference type="FunFam" id="1.10.287.950:FF:000001">
    <property type="entry name" value="Methyl-accepting chemotaxis sensory transducer"/>
    <property type="match status" value="1"/>
</dbReference>
<keyword evidence="10" id="KW-1185">Reference proteome</keyword>
<sequence length="544" mass="57375">MRTIRDLKVGTKLAAGFACVAVIAAVIGFIGMRVTNNLNAEGKRTYERVTVPLGQLAGMSVSFQRVRINVRDAVEATDPAQRKLYVDTVVSLRQKIGDLAGQYEKSIVSEDGHRLFADFTKARSGYLGYVDKILALDASGKKAEAREILHGVAKQAALDQQALLDKMMSVKEEQGKVTAHNNELAAVAAGRTIGALLVLGLVLALVLGVTITRMITRPLDKAVKVANQLAEGDLTVEVMVDSKDETGQLQAAMGHMVANLRELVSQTVHISSSIASASTQLQGTSAQIATGAEEVASQTGTVATGSEEMAATSADIARNCVLAAEASRQSTESAQGGAKVVQETITGMGEIADRVRNTSKTVEALGVRSEEIGDIVGTIEDIADQTNLLALNAAIEAARAGEQGRGFAVVADEVRALAERTSKATKEIGAMIKAIQGETREAVRAMDEGVKEAEKGAVSSQRSGEALEDILRCISEVSLQVSQIATAAEEQTATTTEVTSNIQQITDVVHHTARGAEETAMAAAQLAQQAEELQQLVSRFKLAA</sequence>
<dbReference type="GO" id="GO:0016020">
    <property type="term" value="C:membrane"/>
    <property type="evidence" value="ECO:0007669"/>
    <property type="project" value="UniProtKB-SubCell"/>
</dbReference>
<comment type="subcellular location">
    <subcellularLocation>
        <location evidence="1">Membrane</location>
    </subcellularLocation>
</comment>
<gene>
    <name evidence="9" type="ORF">E4633_19245</name>
</gene>
<dbReference type="PANTHER" id="PTHR32089">
    <property type="entry name" value="METHYL-ACCEPTING CHEMOTAXIS PROTEIN MCPB"/>
    <property type="match status" value="1"/>
</dbReference>
<feature type="domain" description="HAMP" evidence="8">
    <location>
        <begin position="213"/>
        <end position="265"/>
    </location>
</feature>
<organism evidence="9 10">
    <name type="scientific">Geomonas terrae</name>
    <dbReference type="NCBI Taxonomy" id="2562681"/>
    <lineage>
        <taxon>Bacteria</taxon>
        <taxon>Pseudomonadati</taxon>
        <taxon>Thermodesulfobacteriota</taxon>
        <taxon>Desulfuromonadia</taxon>
        <taxon>Geobacterales</taxon>
        <taxon>Geobacteraceae</taxon>
        <taxon>Geomonas</taxon>
    </lineage>
</organism>
<dbReference type="InterPro" id="IPR003660">
    <property type="entry name" value="HAMP_dom"/>
</dbReference>
<feature type="domain" description="Methyl-accepting transducer" evidence="7">
    <location>
        <begin position="270"/>
        <end position="506"/>
    </location>
</feature>
<dbReference type="Pfam" id="PF00015">
    <property type="entry name" value="MCPsignal"/>
    <property type="match status" value="1"/>
</dbReference>
<dbReference type="GO" id="GO:0007165">
    <property type="term" value="P:signal transduction"/>
    <property type="evidence" value="ECO:0007669"/>
    <property type="project" value="UniProtKB-KW"/>
</dbReference>
<dbReference type="PANTHER" id="PTHR32089:SF112">
    <property type="entry name" value="LYSOZYME-LIKE PROTEIN-RELATED"/>
    <property type="match status" value="1"/>
</dbReference>
<evidence type="ECO:0000313" key="9">
    <source>
        <dbReference type="EMBL" id="TGU70324.1"/>
    </source>
</evidence>
<reference evidence="9 10" key="1">
    <citation type="submission" date="2019-04" db="EMBL/GenBank/DDBJ databases">
        <title>Geobacter oryzae sp. nov., ferric-reducing bacteria isolated from paddy soil.</title>
        <authorList>
            <person name="Xu Z."/>
            <person name="Masuda Y."/>
            <person name="Itoh H."/>
            <person name="Senoo K."/>
        </authorList>
    </citation>
    <scope>NUCLEOTIDE SEQUENCE [LARGE SCALE GENOMIC DNA]</scope>
    <source>
        <strain evidence="9 10">Red111</strain>
    </source>
</reference>
<dbReference type="InterPro" id="IPR004089">
    <property type="entry name" value="MCPsignal_dom"/>
</dbReference>
<evidence type="ECO:0000256" key="5">
    <source>
        <dbReference type="SAM" id="Coils"/>
    </source>
</evidence>
<proteinExistence type="inferred from homology"/>
<protein>
    <submittedName>
        <fullName evidence="9">Methyl-accepting chemotaxis protein</fullName>
    </submittedName>
</protein>
<keyword evidence="6" id="KW-1133">Transmembrane helix</keyword>
<name>A0A4S1CAI7_9BACT</name>
<dbReference type="Pfam" id="PF00672">
    <property type="entry name" value="HAMP"/>
    <property type="match status" value="1"/>
</dbReference>
<dbReference type="CDD" id="cd06225">
    <property type="entry name" value="HAMP"/>
    <property type="match status" value="1"/>
</dbReference>
<evidence type="ECO:0000256" key="2">
    <source>
        <dbReference type="ARBA" id="ARBA00023224"/>
    </source>
</evidence>
<evidence type="ECO:0000256" key="3">
    <source>
        <dbReference type="ARBA" id="ARBA00029447"/>
    </source>
</evidence>
<dbReference type="PRINTS" id="PR00260">
    <property type="entry name" value="CHEMTRNSDUCR"/>
</dbReference>
<keyword evidence="6" id="KW-0812">Transmembrane</keyword>
<evidence type="ECO:0000313" key="10">
    <source>
        <dbReference type="Proteomes" id="UP000306416"/>
    </source>
</evidence>
<dbReference type="Proteomes" id="UP000306416">
    <property type="component" value="Unassembled WGS sequence"/>
</dbReference>
<dbReference type="Pfam" id="PF12729">
    <property type="entry name" value="4HB_MCP_1"/>
    <property type="match status" value="1"/>
</dbReference>
<keyword evidence="6" id="KW-0472">Membrane</keyword>
<dbReference type="PROSITE" id="PS50111">
    <property type="entry name" value="CHEMOTAXIS_TRANSDUC_2"/>
    <property type="match status" value="1"/>
</dbReference>
<dbReference type="EMBL" id="SRSC01000005">
    <property type="protein sequence ID" value="TGU70324.1"/>
    <property type="molecule type" value="Genomic_DNA"/>
</dbReference>
<evidence type="ECO:0000256" key="1">
    <source>
        <dbReference type="ARBA" id="ARBA00004370"/>
    </source>
</evidence>
<evidence type="ECO:0000259" key="7">
    <source>
        <dbReference type="PROSITE" id="PS50111"/>
    </source>
</evidence>
<dbReference type="InterPro" id="IPR024478">
    <property type="entry name" value="HlyB_4HB_MCP"/>
</dbReference>
<comment type="similarity">
    <text evidence="3">Belongs to the methyl-accepting chemotaxis (MCP) protein family.</text>
</comment>
<dbReference type="RefSeq" id="WP_135872774.1">
    <property type="nucleotide sequence ID" value="NZ_SRSC01000005.1"/>
</dbReference>
<dbReference type="CDD" id="cd11386">
    <property type="entry name" value="MCP_signal"/>
    <property type="match status" value="1"/>
</dbReference>
<dbReference type="InterPro" id="IPR047347">
    <property type="entry name" value="YvaQ-like_sensor"/>
</dbReference>
<dbReference type="SMART" id="SM00304">
    <property type="entry name" value="HAMP"/>
    <property type="match status" value="2"/>
</dbReference>
<evidence type="ECO:0000259" key="8">
    <source>
        <dbReference type="PROSITE" id="PS50885"/>
    </source>
</evidence>
<dbReference type="GO" id="GO:0006935">
    <property type="term" value="P:chemotaxis"/>
    <property type="evidence" value="ECO:0007669"/>
    <property type="project" value="InterPro"/>
</dbReference>
<dbReference type="PROSITE" id="PS50885">
    <property type="entry name" value="HAMP"/>
    <property type="match status" value="1"/>
</dbReference>
<dbReference type="SMART" id="SM00283">
    <property type="entry name" value="MA"/>
    <property type="match status" value="1"/>
</dbReference>
<dbReference type="GO" id="GO:0004888">
    <property type="term" value="F:transmembrane signaling receptor activity"/>
    <property type="evidence" value="ECO:0007669"/>
    <property type="project" value="InterPro"/>
</dbReference>
<dbReference type="Gene3D" id="1.10.287.950">
    <property type="entry name" value="Methyl-accepting chemotaxis protein"/>
    <property type="match status" value="1"/>
</dbReference>
<dbReference type="SUPFAM" id="SSF58104">
    <property type="entry name" value="Methyl-accepting chemotaxis protein (MCP) signaling domain"/>
    <property type="match status" value="1"/>
</dbReference>
<dbReference type="InterPro" id="IPR004090">
    <property type="entry name" value="Chemotax_Me-accpt_rcpt"/>
</dbReference>
<keyword evidence="5" id="KW-0175">Coiled coil</keyword>
<feature type="coiled-coil region" evidence="5">
    <location>
        <begin position="516"/>
        <end position="543"/>
    </location>
</feature>
<comment type="caution">
    <text evidence="9">The sequence shown here is derived from an EMBL/GenBank/DDBJ whole genome shotgun (WGS) entry which is preliminary data.</text>
</comment>